<accession>A0A417YSZ4</accession>
<dbReference type="AlphaFoldDB" id="A0A417YSZ4"/>
<dbReference type="Proteomes" id="UP000284416">
    <property type="component" value="Unassembled WGS sequence"/>
</dbReference>
<dbReference type="InterPro" id="IPR000305">
    <property type="entry name" value="GIY-YIG_endonuc"/>
</dbReference>
<proteinExistence type="predicted"/>
<dbReference type="OrthoDB" id="2988763at2"/>
<dbReference type="EMBL" id="QWEG01000008">
    <property type="protein sequence ID" value="RHW39093.1"/>
    <property type="molecule type" value="Genomic_DNA"/>
</dbReference>
<reference evidence="2 3" key="1">
    <citation type="journal article" date="2017" name="Int. J. Syst. Evol. Microbiol.">
        <title>Bacillus notoginsengisoli sp. nov., a novel bacterium isolated from the rhizosphere of Panax notoginseng.</title>
        <authorList>
            <person name="Zhang M.Y."/>
            <person name="Cheng J."/>
            <person name="Cai Y."/>
            <person name="Zhang T.Y."/>
            <person name="Wu Y.Y."/>
            <person name="Manikprabhu D."/>
            <person name="Li W.J."/>
            <person name="Zhang Y.X."/>
        </authorList>
    </citation>
    <scope>NUCLEOTIDE SEQUENCE [LARGE SCALE GENOMIC DNA]</scope>
    <source>
        <strain evidence="2 3">JCM 30743</strain>
    </source>
</reference>
<sequence>MHLNGGNGVGEQLLKAGIYAIINKTLNLVYIGETEENFIVRWIEHIRRIPKFFDNHDRTMLYLHKDTKFIILKELDPQFHNRKSFYHFESEAGRFYKQKGWIIISNHTPADYLDDTTREKIPNLERYRKNIKQMIKILGLINTKNNNIARLYSGLYKKVNKQFNTDLSQRDGKNILATLKKGELLFVMMDLYPRYAVKHLEVHRTAFKEMDNKQLSLFN</sequence>
<dbReference type="InterPro" id="IPR035901">
    <property type="entry name" value="GIY-YIG_endonuc_sf"/>
</dbReference>
<protein>
    <recommendedName>
        <fullName evidence="1">GIY-YIG domain-containing protein</fullName>
    </recommendedName>
</protein>
<feature type="domain" description="GIY-YIG" evidence="1">
    <location>
        <begin position="16"/>
        <end position="76"/>
    </location>
</feature>
<name>A0A417YSZ4_9BACI</name>
<dbReference type="Pfam" id="PF01541">
    <property type="entry name" value="GIY-YIG"/>
    <property type="match status" value="1"/>
</dbReference>
<dbReference type="Gene3D" id="3.40.1440.10">
    <property type="entry name" value="GIY-YIG endonuclease"/>
    <property type="match status" value="1"/>
</dbReference>
<evidence type="ECO:0000313" key="2">
    <source>
        <dbReference type="EMBL" id="RHW39093.1"/>
    </source>
</evidence>
<evidence type="ECO:0000259" key="1">
    <source>
        <dbReference type="Pfam" id="PF01541"/>
    </source>
</evidence>
<keyword evidence="3" id="KW-1185">Reference proteome</keyword>
<gene>
    <name evidence="2" type="ORF">D1B31_14145</name>
</gene>
<comment type="caution">
    <text evidence="2">The sequence shown here is derived from an EMBL/GenBank/DDBJ whole genome shotgun (WGS) entry which is preliminary data.</text>
</comment>
<evidence type="ECO:0000313" key="3">
    <source>
        <dbReference type="Proteomes" id="UP000284416"/>
    </source>
</evidence>
<organism evidence="2 3">
    <name type="scientific">Neobacillus notoginsengisoli</name>
    <dbReference type="NCBI Taxonomy" id="1578198"/>
    <lineage>
        <taxon>Bacteria</taxon>
        <taxon>Bacillati</taxon>
        <taxon>Bacillota</taxon>
        <taxon>Bacilli</taxon>
        <taxon>Bacillales</taxon>
        <taxon>Bacillaceae</taxon>
        <taxon>Neobacillus</taxon>
    </lineage>
</organism>